<accession>A0A7K3WVM9</accession>
<dbReference type="AlphaFoldDB" id="A0A7K3WVM9"/>
<comment type="cofactor">
    <cofactor evidence="3">
        <name>pyridoxal 5'-phosphate</name>
        <dbReference type="ChEBI" id="CHEBI:597326"/>
    </cofactor>
</comment>
<organism evidence="6 7">
    <name type="scientific">Cryomorpha ignava</name>
    <dbReference type="NCBI Taxonomy" id="101383"/>
    <lineage>
        <taxon>Bacteria</taxon>
        <taxon>Pseudomonadati</taxon>
        <taxon>Bacteroidota</taxon>
        <taxon>Flavobacteriia</taxon>
        <taxon>Flavobacteriales</taxon>
        <taxon>Cryomorphaceae</taxon>
        <taxon>Cryomorpha</taxon>
    </lineage>
</organism>
<dbReference type="GO" id="GO:0030170">
    <property type="term" value="F:pyridoxal phosphate binding"/>
    <property type="evidence" value="ECO:0007669"/>
    <property type="project" value="UniProtKB-UniRule"/>
</dbReference>
<feature type="domain" description="Alanine racemase N-terminal" evidence="5">
    <location>
        <begin position="3"/>
        <end position="217"/>
    </location>
</feature>
<protein>
    <recommendedName>
        <fullName evidence="2">Pyridoxal phosphate homeostasis protein</fullName>
        <shortName evidence="2">PLP homeostasis protein</shortName>
    </recommendedName>
</protein>
<evidence type="ECO:0000256" key="4">
    <source>
        <dbReference type="RuleBase" id="RU004514"/>
    </source>
</evidence>
<keyword evidence="7" id="KW-1185">Reference proteome</keyword>
<feature type="modified residue" description="N6-(pyridoxal phosphate)lysine" evidence="2 3">
    <location>
        <position position="25"/>
    </location>
</feature>
<dbReference type="PROSITE" id="PS01211">
    <property type="entry name" value="UPF0001"/>
    <property type="match status" value="1"/>
</dbReference>
<dbReference type="InterPro" id="IPR001608">
    <property type="entry name" value="Ala_racemase_N"/>
</dbReference>
<dbReference type="PIRSF" id="PIRSF004848">
    <property type="entry name" value="YBL036c_PLPDEIII"/>
    <property type="match status" value="1"/>
</dbReference>
<name>A0A7K3WVM9_9FLAO</name>
<dbReference type="InterPro" id="IPR029066">
    <property type="entry name" value="PLP-binding_barrel"/>
</dbReference>
<comment type="caution">
    <text evidence="6">The sequence shown here is derived from an EMBL/GenBank/DDBJ whole genome shotgun (WGS) entry which is preliminary data.</text>
</comment>
<evidence type="ECO:0000256" key="1">
    <source>
        <dbReference type="ARBA" id="ARBA00022898"/>
    </source>
</evidence>
<evidence type="ECO:0000313" key="6">
    <source>
        <dbReference type="EMBL" id="NEN24982.1"/>
    </source>
</evidence>
<sequence>MSISENLKHIKSQLGEGVTLVAVSKYSTNEEIQEAYDAGHRDFGENKAQDLEVKKDKLPNDIRWHFIGHLQRNKAKYITDFIHLVHAVDSFKLLREINKQAKKSNRTIPCLLQMHIAAEDTKFGMDESEIENLIADPKLTELQNVKVVGLMGMATNTDDSAKVNSEFKQLKNLFEKLKAATLPGNVNMEKLSMGMSQDYEIALENGSTMVRVGTAVFKS</sequence>
<dbReference type="PANTHER" id="PTHR10146">
    <property type="entry name" value="PROLINE SYNTHETASE CO-TRANSCRIBED BACTERIAL HOMOLOG PROTEIN"/>
    <property type="match status" value="1"/>
</dbReference>
<gene>
    <name evidence="6" type="ORF">G3O08_15890</name>
</gene>
<dbReference type="Gene3D" id="3.20.20.10">
    <property type="entry name" value="Alanine racemase"/>
    <property type="match status" value="1"/>
</dbReference>
<dbReference type="SUPFAM" id="SSF51419">
    <property type="entry name" value="PLP-binding barrel"/>
    <property type="match status" value="1"/>
</dbReference>
<dbReference type="RefSeq" id="WP_163286374.1">
    <property type="nucleotide sequence ID" value="NZ_JAAGVY010000037.1"/>
</dbReference>
<dbReference type="Proteomes" id="UP000486602">
    <property type="component" value="Unassembled WGS sequence"/>
</dbReference>
<proteinExistence type="inferred from homology"/>
<evidence type="ECO:0000256" key="2">
    <source>
        <dbReference type="HAMAP-Rule" id="MF_02087"/>
    </source>
</evidence>
<comment type="function">
    <text evidence="2">Pyridoxal 5'-phosphate (PLP)-binding protein, which is involved in PLP homeostasis.</text>
</comment>
<reference evidence="6 7" key="1">
    <citation type="submission" date="2020-02" db="EMBL/GenBank/DDBJ databases">
        <title>Out from the shadows clarifying the taxonomy of the family Cryomorphaceae and related taxa by utilizing the GTDB taxonomic framework.</title>
        <authorList>
            <person name="Bowman J.P."/>
        </authorList>
    </citation>
    <scope>NUCLEOTIDE SEQUENCE [LARGE SCALE GENOMIC DNA]</scope>
    <source>
        <strain evidence="6 7">QSSC 1-22</strain>
    </source>
</reference>
<comment type="similarity">
    <text evidence="2 4">Belongs to the pyridoxal phosphate-binding protein YggS/PROSC family.</text>
</comment>
<dbReference type="Pfam" id="PF01168">
    <property type="entry name" value="Ala_racemase_N"/>
    <property type="match status" value="1"/>
</dbReference>
<evidence type="ECO:0000313" key="7">
    <source>
        <dbReference type="Proteomes" id="UP000486602"/>
    </source>
</evidence>
<dbReference type="InterPro" id="IPR011078">
    <property type="entry name" value="PyrdxlP_homeostasis"/>
</dbReference>
<dbReference type="NCBIfam" id="TIGR00044">
    <property type="entry name" value="YggS family pyridoxal phosphate-dependent enzyme"/>
    <property type="match status" value="1"/>
</dbReference>
<evidence type="ECO:0000256" key="3">
    <source>
        <dbReference type="PIRSR" id="PIRSR004848-1"/>
    </source>
</evidence>
<dbReference type="CDD" id="cd00635">
    <property type="entry name" value="PLPDE_III_YBL036c_like"/>
    <property type="match status" value="1"/>
</dbReference>
<keyword evidence="1 2" id="KW-0663">Pyridoxal phosphate</keyword>
<dbReference type="EMBL" id="JAAGVY010000037">
    <property type="protein sequence ID" value="NEN24982.1"/>
    <property type="molecule type" value="Genomic_DNA"/>
</dbReference>
<dbReference type="HAMAP" id="MF_02087">
    <property type="entry name" value="PLP_homeostasis"/>
    <property type="match status" value="1"/>
</dbReference>
<dbReference type="FunFam" id="3.20.20.10:FF:000018">
    <property type="entry name" value="Pyridoxal phosphate homeostasis protein"/>
    <property type="match status" value="1"/>
</dbReference>
<evidence type="ECO:0000259" key="5">
    <source>
        <dbReference type="Pfam" id="PF01168"/>
    </source>
</evidence>
<dbReference type="PANTHER" id="PTHR10146:SF14">
    <property type="entry name" value="PYRIDOXAL PHOSPHATE HOMEOSTASIS PROTEIN"/>
    <property type="match status" value="1"/>
</dbReference>